<dbReference type="InterPro" id="IPR044751">
    <property type="entry name" value="Ion_transp-like_CBS"/>
</dbReference>
<dbReference type="InterPro" id="IPR036318">
    <property type="entry name" value="FAD-bd_PCMH-like_sf"/>
</dbReference>
<dbReference type="InterPro" id="IPR000644">
    <property type="entry name" value="CBS_dom"/>
</dbReference>
<dbReference type="InterPro" id="IPR002550">
    <property type="entry name" value="CNNM"/>
</dbReference>
<dbReference type="Pfam" id="PF01595">
    <property type="entry name" value="CNNM"/>
    <property type="match status" value="1"/>
</dbReference>
<dbReference type="RefSeq" id="WP_013021098.1">
    <property type="nucleotide sequence ID" value="NC_013947.1"/>
</dbReference>
<evidence type="ECO:0000256" key="4">
    <source>
        <dbReference type="ARBA" id="ARBA00022692"/>
    </source>
</evidence>
<feature type="domain" description="CBS" evidence="12">
    <location>
        <begin position="274"/>
        <end position="331"/>
    </location>
</feature>
<evidence type="ECO:0000313" key="14">
    <source>
        <dbReference type="EMBL" id="ADD45527.1"/>
    </source>
</evidence>
<keyword evidence="5" id="KW-0677">Repeat</keyword>
<feature type="domain" description="CNNM transmembrane" evidence="13">
    <location>
        <begin position="1"/>
        <end position="203"/>
    </location>
</feature>
<organism evidence="14 15">
    <name type="scientific">Stackebrandtia nassauensis (strain DSM 44728 / CIP 108903 / NRRL B-16338 / NBRC 102104 / LLR-40K-21)</name>
    <dbReference type="NCBI Taxonomy" id="446470"/>
    <lineage>
        <taxon>Bacteria</taxon>
        <taxon>Bacillati</taxon>
        <taxon>Actinomycetota</taxon>
        <taxon>Actinomycetes</taxon>
        <taxon>Glycomycetales</taxon>
        <taxon>Glycomycetaceae</taxon>
        <taxon>Stackebrandtia</taxon>
    </lineage>
</organism>
<evidence type="ECO:0000256" key="5">
    <source>
        <dbReference type="ARBA" id="ARBA00022737"/>
    </source>
</evidence>
<dbReference type="CDD" id="cd04590">
    <property type="entry name" value="CBS_pair_CorC_HlyC_assoc"/>
    <property type="match status" value="1"/>
</dbReference>
<dbReference type="OrthoDB" id="110231at2"/>
<dbReference type="InterPro" id="IPR051676">
    <property type="entry name" value="UPF0053_domain"/>
</dbReference>
<feature type="transmembrane region" description="Helical" evidence="11">
    <location>
        <begin position="100"/>
        <end position="120"/>
    </location>
</feature>
<evidence type="ECO:0000256" key="11">
    <source>
        <dbReference type="SAM" id="Phobius"/>
    </source>
</evidence>
<dbReference type="PROSITE" id="PS51371">
    <property type="entry name" value="CBS"/>
    <property type="match status" value="1"/>
</dbReference>
<evidence type="ECO:0000256" key="1">
    <source>
        <dbReference type="ARBA" id="ARBA00004651"/>
    </source>
</evidence>
<evidence type="ECO:0000256" key="8">
    <source>
        <dbReference type="ARBA" id="ARBA00023136"/>
    </source>
</evidence>
<evidence type="ECO:0008006" key="16">
    <source>
        <dbReference type="Google" id="ProtNLM"/>
    </source>
</evidence>
<keyword evidence="3" id="KW-1003">Cell membrane</keyword>
<dbReference type="Pfam" id="PF00571">
    <property type="entry name" value="CBS"/>
    <property type="match status" value="2"/>
</dbReference>
<dbReference type="HOGENOM" id="CLU_015237_4_0_11"/>
<dbReference type="InterPro" id="IPR005170">
    <property type="entry name" value="Transptr-assoc_dom"/>
</dbReference>
<gene>
    <name evidence="14" type="ordered locus">Snas_5899</name>
</gene>
<reference evidence="14 15" key="1">
    <citation type="journal article" date="2009" name="Stand. Genomic Sci.">
        <title>Complete genome sequence of Stackebrandtia nassauensis type strain (LLR-40K-21).</title>
        <authorList>
            <person name="Munk C."/>
            <person name="Lapidus A."/>
            <person name="Copeland A."/>
            <person name="Jando M."/>
            <person name="Mayilraj S."/>
            <person name="Glavina Del Rio T."/>
            <person name="Nolan M."/>
            <person name="Chen F."/>
            <person name="Lucas S."/>
            <person name="Tice H."/>
            <person name="Cheng J.F."/>
            <person name="Han C."/>
            <person name="Detter J.C."/>
            <person name="Bruce D."/>
            <person name="Goodwin L."/>
            <person name="Chain P."/>
            <person name="Pitluck S."/>
            <person name="Goker M."/>
            <person name="Ovchinikova G."/>
            <person name="Pati A."/>
            <person name="Ivanova N."/>
            <person name="Mavromatis K."/>
            <person name="Chen A."/>
            <person name="Palaniappan K."/>
            <person name="Land M."/>
            <person name="Hauser L."/>
            <person name="Chang Y.J."/>
            <person name="Jeffries C.D."/>
            <person name="Bristow J."/>
            <person name="Eisen J.A."/>
            <person name="Markowitz V."/>
            <person name="Hugenholtz P."/>
            <person name="Kyrpides N.C."/>
            <person name="Klenk H.P."/>
        </authorList>
    </citation>
    <scope>NUCLEOTIDE SEQUENCE [LARGE SCALE GENOMIC DNA]</scope>
    <source>
        <strain evidence="15">DSM 44728 / CIP 108903 / NRRL B-16338 / NBRC 102104 / LLR-40K-21</strain>
    </source>
</reference>
<evidence type="ECO:0000313" key="15">
    <source>
        <dbReference type="Proteomes" id="UP000000844"/>
    </source>
</evidence>
<keyword evidence="15" id="KW-1185">Reference proteome</keyword>
<dbReference type="SMART" id="SM00116">
    <property type="entry name" value="CBS"/>
    <property type="match status" value="2"/>
</dbReference>
<dbReference type="Gene3D" id="3.10.580.10">
    <property type="entry name" value="CBS-domain"/>
    <property type="match status" value="1"/>
</dbReference>
<dbReference type="STRING" id="446470.Snas_5899"/>
<dbReference type="AlphaFoldDB" id="D3PZZ8"/>
<keyword evidence="7 9" id="KW-0129">CBS domain</keyword>
<dbReference type="SMART" id="SM01091">
    <property type="entry name" value="CorC_HlyC"/>
    <property type="match status" value="1"/>
</dbReference>
<dbReference type="Gene3D" id="3.30.465.10">
    <property type="match status" value="1"/>
</dbReference>
<dbReference type="eggNOG" id="COG1253">
    <property type="taxonomic scope" value="Bacteria"/>
</dbReference>
<evidence type="ECO:0000259" key="13">
    <source>
        <dbReference type="PROSITE" id="PS51846"/>
    </source>
</evidence>
<keyword evidence="6 10" id="KW-1133">Transmembrane helix</keyword>
<evidence type="ECO:0000256" key="6">
    <source>
        <dbReference type="ARBA" id="ARBA00022989"/>
    </source>
</evidence>
<dbReference type="InterPro" id="IPR046342">
    <property type="entry name" value="CBS_dom_sf"/>
</dbReference>
<dbReference type="GO" id="GO:0050660">
    <property type="term" value="F:flavin adenine dinucleotide binding"/>
    <property type="evidence" value="ECO:0007669"/>
    <property type="project" value="InterPro"/>
</dbReference>
<evidence type="ECO:0000259" key="12">
    <source>
        <dbReference type="PROSITE" id="PS51371"/>
    </source>
</evidence>
<protein>
    <recommendedName>
        <fullName evidence="16">CBS domain containing protein</fullName>
    </recommendedName>
</protein>
<feature type="transmembrane region" description="Helical" evidence="11">
    <location>
        <begin position="59"/>
        <end position="80"/>
    </location>
</feature>
<evidence type="ECO:0000256" key="3">
    <source>
        <dbReference type="ARBA" id="ARBA00022475"/>
    </source>
</evidence>
<name>D3PZZ8_STANL</name>
<dbReference type="EMBL" id="CP001778">
    <property type="protein sequence ID" value="ADD45527.1"/>
    <property type="molecule type" value="Genomic_DNA"/>
</dbReference>
<dbReference type="SUPFAM" id="SSF54631">
    <property type="entry name" value="CBS-domain pair"/>
    <property type="match status" value="1"/>
</dbReference>
<evidence type="ECO:0000256" key="10">
    <source>
        <dbReference type="PROSITE-ProRule" id="PRU01193"/>
    </source>
</evidence>
<proteinExistence type="inferred from homology"/>
<dbReference type="Proteomes" id="UP000000844">
    <property type="component" value="Chromosome"/>
</dbReference>
<accession>D3PZZ8</accession>
<keyword evidence="4 10" id="KW-0812">Transmembrane</keyword>
<dbReference type="PROSITE" id="PS51846">
    <property type="entry name" value="CNNM"/>
    <property type="match status" value="1"/>
</dbReference>
<evidence type="ECO:0000256" key="2">
    <source>
        <dbReference type="ARBA" id="ARBA00006337"/>
    </source>
</evidence>
<dbReference type="PANTHER" id="PTHR43099">
    <property type="entry name" value="UPF0053 PROTEIN YRKA"/>
    <property type="match status" value="1"/>
</dbReference>
<feature type="transmembrane region" description="Helical" evidence="11">
    <location>
        <begin position="6"/>
        <end position="31"/>
    </location>
</feature>
<dbReference type="GO" id="GO:0005886">
    <property type="term" value="C:plasma membrane"/>
    <property type="evidence" value="ECO:0007669"/>
    <property type="project" value="UniProtKB-SubCell"/>
</dbReference>
<sequence>MSGYTSQLLLVLVLIVLNAVFAGSEMALVSLRDSQIQRLERTSRGGRVLAKLARDPNRFLSTIQIGITLAGFLASAAAAVTLAKPLVEPLGFLGNAAPTVAIVVVTLVLTYFTLVLGELAPKRIAMRRAESWALLVARPLDIVAVLARPAVWLLGVSTDAVVRLFGVDPREQSEDVSPEEIRDLVATQRGFTRQQREIISGAFEITERLVREIIVPRRDVTTLAADTATDAGLRALVESGHSRAPVVGPGGLDDVTGIVHMRDLVDASGTVAEHCRDFMTLPESLRVSDALRHLRNAHQAFAVVVDEYGSVDGIITMEDLVEEIVGELYDETDRDVLDITREADGAMLLPGSFPLHDLPDLDIYIERPDDGDYTTIAGLLLAHLGRIPTEPGDIVDIDSHTAEITAIEQRAITQVRLRLKPEAADRDRDN</sequence>
<dbReference type="InterPro" id="IPR016169">
    <property type="entry name" value="FAD-bd_PCMH_sub2"/>
</dbReference>
<keyword evidence="8 10" id="KW-0472">Membrane</keyword>
<dbReference type="Pfam" id="PF03471">
    <property type="entry name" value="CorC_HlyC"/>
    <property type="match status" value="1"/>
</dbReference>
<dbReference type="PANTHER" id="PTHR43099:SF5">
    <property type="entry name" value="HLYC_CORC FAMILY TRANSPORTER"/>
    <property type="match status" value="1"/>
</dbReference>
<comment type="similarity">
    <text evidence="2">Belongs to the UPF0053 family.</text>
</comment>
<comment type="subcellular location">
    <subcellularLocation>
        <location evidence="1">Cell membrane</location>
        <topology evidence="1">Multi-pass membrane protein</topology>
    </subcellularLocation>
</comment>
<dbReference type="KEGG" id="sna:Snas_5899"/>
<evidence type="ECO:0000256" key="9">
    <source>
        <dbReference type="PROSITE-ProRule" id="PRU00703"/>
    </source>
</evidence>
<evidence type="ECO:0000256" key="7">
    <source>
        <dbReference type="ARBA" id="ARBA00023122"/>
    </source>
</evidence>
<dbReference type="SUPFAM" id="SSF56176">
    <property type="entry name" value="FAD-binding/transporter-associated domain-like"/>
    <property type="match status" value="1"/>
</dbReference>